<organism evidence="1 2">
    <name type="scientific">Candidatus Bacteroides merdipullorum</name>
    <dbReference type="NCBI Taxonomy" id="2838474"/>
    <lineage>
        <taxon>Bacteria</taxon>
        <taxon>Pseudomonadati</taxon>
        <taxon>Bacteroidota</taxon>
        <taxon>Bacteroidia</taxon>
        <taxon>Bacteroidales</taxon>
        <taxon>Bacteroidaceae</taxon>
        <taxon>Bacteroides</taxon>
    </lineage>
</organism>
<reference evidence="1" key="2">
    <citation type="submission" date="2021-04" db="EMBL/GenBank/DDBJ databases">
        <authorList>
            <person name="Gilroy R."/>
        </authorList>
    </citation>
    <scope>NUCLEOTIDE SEQUENCE</scope>
    <source>
        <strain evidence="1">ChiHjej12B11-24981</strain>
    </source>
</reference>
<comment type="caution">
    <text evidence="1">The sequence shown here is derived from an EMBL/GenBank/DDBJ whole genome shotgun (WGS) entry which is preliminary data.</text>
</comment>
<dbReference type="AlphaFoldDB" id="A0A9D2CWE2"/>
<sequence length="118" mass="13494">MEYCRRINHGQKNFFTNIRVAAGGCPLAREPDRRQRTALGGREVIDAARSRNIAIEINDTMHVPHEAFIRMARSAGLKFTFGSDARNHTVGRMDYCQRMARQCRLTEKDFFIPGRPLG</sequence>
<name>A0A9D2CWE2_9BACE</name>
<dbReference type="Proteomes" id="UP000824023">
    <property type="component" value="Unassembled WGS sequence"/>
</dbReference>
<accession>A0A9D2CWE2</accession>
<gene>
    <name evidence="1" type="ORF">H9819_07960</name>
</gene>
<evidence type="ECO:0000313" key="2">
    <source>
        <dbReference type="Proteomes" id="UP000824023"/>
    </source>
</evidence>
<proteinExistence type="predicted"/>
<dbReference type="Gene3D" id="3.20.20.140">
    <property type="entry name" value="Metal-dependent hydrolases"/>
    <property type="match status" value="1"/>
</dbReference>
<evidence type="ECO:0000313" key="1">
    <source>
        <dbReference type="EMBL" id="HIZ02165.1"/>
    </source>
</evidence>
<dbReference type="EMBL" id="DXCK01000111">
    <property type="protein sequence ID" value="HIZ02165.1"/>
    <property type="molecule type" value="Genomic_DNA"/>
</dbReference>
<dbReference type="InterPro" id="IPR016195">
    <property type="entry name" value="Pol/histidinol_Pase-like"/>
</dbReference>
<protein>
    <submittedName>
        <fullName evidence="1">Uncharacterized protein</fullName>
    </submittedName>
</protein>
<reference evidence="1" key="1">
    <citation type="journal article" date="2021" name="PeerJ">
        <title>Extensive microbial diversity within the chicken gut microbiome revealed by metagenomics and culture.</title>
        <authorList>
            <person name="Gilroy R."/>
            <person name="Ravi A."/>
            <person name="Getino M."/>
            <person name="Pursley I."/>
            <person name="Horton D.L."/>
            <person name="Alikhan N.F."/>
            <person name="Baker D."/>
            <person name="Gharbi K."/>
            <person name="Hall N."/>
            <person name="Watson M."/>
            <person name="Adriaenssens E.M."/>
            <person name="Foster-Nyarko E."/>
            <person name="Jarju S."/>
            <person name="Secka A."/>
            <person name="Antonio M."/>
            <person name="Oren A."/>
            <person name="Chaudhuri R.R."/>
            <person name="La Ragione R."/>
            <person name="Hildebrand F."/>
            <person name="Pallen M.J."/>
        </authorList>
    </citation>
    <scope>NUCLEOTIDE SEQUENCE</scope>
    <source>
        <strain evidence="1">ChiHjej12B11-24981</strain>
    </source>
</reference>
<dbReference type="SUPFAM" id="SSF89550">
    <property type="entry name" value="PHP domain-like"/>
    <property type="match status" value="1"/>
</dbReference>